<protein>
    <submittedName>
        <fullName evidence="1">Uncharacterized protein</fullName>
    </submittedName>
</protein>
<keyword evidence="2" id="KW-1185">Reference proteome</keyword>
<dbReference type="Proteomes" id="UP001470230">
    <property type="component" value="Unassembled WGS sequence"/>
</dbReference>
<gene>
    <name evidence="1" type="ORF">M9Y10_005629</name>
</gene>
<dbReference type="EMBL" id="JAPFFF010000012">
    <property type="protein sequence ID" value="KAK8875463.1"/>
    <property type="molecule type" value="Genomic_DNA"/>
</dbReference>
<evidence type="ECO:0000313" key="1">
    <source>
        <dbReference type="EMBL" id="KAK8875463.1"/>
    </source>
</evidence>
<reference evidence="1 2" key="1">
    <citation type="submission" date="2024-04" db="EMBL/GenBank/DDBJ databases">
        <title>Tritrichomonas musculus Genome.</title>
        <authorList>
            <person name="Alves-Ferreira E."/>
            <person name="Grigg M."/>
            <person name="Lorenzi H."/>
            <person name="Galac M."/>
        </authorList>
    </citation>
    <scope>NUCLEOTIDE SEQUENCE [LARGE SCALE GENOMIC DNA]</scope>
    <source>
        <strain evidence="1 2">EAF2021</strain>
    </source>
</reference>
<organism evidence="1 2">
    <name type="scientific">Tritrichomonas musculus</name>
    <dbReference type="NCBI Taxonomy" id="1915356"/>
    <lineage>
        <taxon>Eukaryota</taxon>
        <taxon>Metamonada</taxon>
        <taxon>Parabasalia</taxon>
        <taxon>Tritrichomonadida</taxon>
        <taxon>Tritrichomonadidae</taxon>
        <taxon>Tritrichomonas</taxon>
    </lineage>
</organism>
<accession>A0ABR2JD98</accession>
<sequence length="254" mass="29285">MISDEDISRFKKNFEKFQDIRKWKEKNIEKIIQKSYQYSLILQDENYFSGLYNYINEFKFIRPPENAKILPEFLLKYALSILNDQKDRQILGMIIRAFVKNIPNGREKAKTIISNHIRSKATTNVIYASTSHDFSPYIVASQILNNEQIPNSILENQIAHSALIATQEQPKLLNQYGNLISKYILEMPIDEIVKTAVASNEGMKFILSTIVPHIINKNTKAYEIIQKLSVSSCPLPAQIVARELKTKKGIECFL</sequence>
<proteinExistence type="predicted"/>
<evidence type="ECO:0000313" key="2">
    <source>
        <dbReference type="Proteomes" id="UP001470230"/>
    </source>
</evidence>
<name>A0ABR2JD98_9EUKA</name>
<comment type="caution">
    <text evidence="1">The sequence shown here is derived from an EMBL/GenBank/DDBJ whole genome shotgun (WGS) entry which is preliminary data.</text>
</comment>